<evidence type="ECO:0000313" key="1">
    <source>
        <dbReference type="EMBL" id="UPW41875.1"/>
    </source>
</evidence>
<accession>A0A976N302</accession>
<organism evidence="1">
    <name type="scientific">Peromfec virus RodF5_3</name>
    <dbReference type="NCBI Taxonomy" id="2929339"/>
    <lineage>
        <taxon>Viruses</taxon>
        <taxon>Monodnaviria</taxon>
        <taxon>Sangervirae</taxon>
        <taxon>Phixviricota</taxon>
        <taxon>Malgrandaviricetes</taxon>
        <taxon>Petitvirales</taxon>
        <taxon>Microviridae</taxon>
    </lineage>
</organism>
<reference evidence="1" key="1">
    <citation type="submission" date="2022-02" db="EMBL/GenBank/DDBJ databases">
        <title>Towards deciphering the DNA virus diversity associated with rodent species in the families Cricetidae and Heteromyidae.</title>
        <authorList>
            <person name="Lund M."/>
            <person name="Larsen B.B."/>
            <person name="Gryseels S."/>
            <person name="Kraberger S."/>
            <person name="Rowsey D.M."/>
            <person name="Steger L."/>
            <person name="Yule K.M."/>
            <person name="Upham N.S."/>
            <person name="Worobey M."/>
            <person name="Van Doorslaer K."/>
            <person name="Varsani A."/>
        </authorList>
    </citation>
    <scope>NUCLEOTIDE SEQUENCE</scope>
    <source>
        <strain evidence="1">NeonRodF5_3</strain>
    </source>
</reference>
<name>A0A976N302_9VIRU</name>
<protein>
    <submittedName>
        <fullName evidence="1">Uncharacterized protein</fullName>
    </submittedName>
</protein>
<sequence>MSHFDTIINSKKERVPTKPNIFSFIGYDKFRYPFVQNYFVLAGYSCFVKKSRKCYQIFTVGWTCAQEFTPNSCTFELFGEYCFNEYYSHSEVLDAFSEVCSCLCSCFLFDYIKDDYIEFLQDYSERIAYENHSADDAEHILTDLYGGKELFNELS</sequence>
<proteinExistence type="predicted"/>
<dbReference type="EMBL" id="OM869685">
    <property type="protein sequence ID" value="UPW41875.1"/>
    <property type="molecule type" value="Genomic_DNA"/>
</dbReference>